<dbReference type="Proteomes" id="UP001530400">
    <property type="component" value="Unassembled WGS sequence"/>
</dbReference>
<gene>
    <name evidence="3" type="ORF">ACHAWO_009495</name>
</gene>
<evidence type="ECO:0000256" key="2">
    <source>
        <dbReference type="SAM" id="Phobius"/>
    </source>
</evidence>
<feature type="region of interest" description="Disordered" evidence="1">
    <location>
        <begin position="1"/>
        <end position="83"/>
    </location>
</feature>
<feature type="transmembrane region" description="Helical" evidence="2">
    <location>
        <begin position="129"/>
        <end position="150"/>
    </location>
</feature>
<reference evidence="3 4" key="1">
    <citation type="submission" date="2024-10" db="EMBL/GenBank/DDBJ databases">
        <title>Updated reference genomes for cyclostephanoid diatoms.</title>
        <authorList>
            <person name="Roberts W.R."/>
            <person name="Alverson A.J."/>
        </authorList>
    </citation>
    <scope>NUCLEOTIDE SEQUENCE [LARGE SCALE GENOMIC DNA]</scope>
    <source>
        <strain evidence="3 4">AJA010-31</strain>
    </source>
</reference>
<organism evidence="3 4">
    <name type="scientific">Cyclotella atomus</name>
    <dbReference type="NCBI Taxonomy" id="382360"/>
    <lineage>
        <taxon>Eukaryota</taxon>
        <taxon>Sar</taxon>
        <taxon>Stramenopiles</taxon>
        <taxon>Ochrophyta</taxon>
        <taxon>Bacillariophyta</taxon>
        <taxon>Coscinodiscophyceae</taxon>
        <taxon>Thalassiosirophycidae</taxon>
        <taxon>Stephanodiscales</taxon>
        <taxon>Stephanodiscaceae</taxon>
        <taxon>Cyclotella</taxon>
    </lineage>
</organism>
<evidence type="ECO:0000313" key="4">
    <source>
        <dbReference type="Proteomes" id="UP001530400"/>
    </source>
</evidence>
<keyword evidence="2" id="KW-1133">Transmembrane helix</keyword>
<feature type="region of interest" description="Disordered" evidence="1">
    <location>
        <begin position="576"/>
        <end position="596"/>
    </location>
</feature>
<feature type="compositionally biased region" description="Polar residues" evidence="1">
    <location>
        <begin position="38"/>
        <end position="56"/>
    </location>
</feature>
<proteinExistence type="predicted"/>
<protein>
    <submittedName>
        <fullName evidence="3">Uncharacterized protein</fullName>
    </submittedName>
</protein>
<evidence type="ECO:0000313" key="3">
    <source>
        <dbReference type="EMBL" id="KAL3769669.1"/>
    </source>
</evidence>
<keyword evidence="2" id="KW-0812">Transmembrane</keyword>
<dbReference type="AlphaFoldDB" id="A0ABD3N0K3"/>
<keyword evidence="2" id="KW-0472">Membrane</keyword>
<feature type="compositionally biased region" description="Basic and acidic residues" evidence="1">
    <location>
        <begin position="63"/>
        <end position="76"/>
    </location>
</feature>
<evidence type="ECO:0000256" key="1">
    <source>
        <dbReference type="SAM" id="MobiDB-lite"/>
    </source>
</evidence>
<keyword evidence="4" id="KW-1185">Reference proteome</keyword>
<feature type="region of interest" description="Disordered" evidence="1">
    <location>
        <begin position="244"/>
        <end position="264"/>
    </location>
</feature>
<accession>A0ABD3N0K3</accession>
<dbReference type="EMBL" id="JALLPJ020001328">
    <property type="protein sequence ID" value="KAL3769669.1"/>
    <property type="molecule type" value="Genomic_DNA"/>
</dbReference>
<name>A0ABD3N0K3_9STRA</name>
<sequence>MPLKIWDSPPPIERAPLSTPNQEPEEDEEGSFVPYSDRPTSYVSNGHKSSENNTAIQIEVDEPQQRKSECSDDYRDSNNNYEDEYGDLSYTNRTFANTTTKRRHYQSSLICAYIRHCFQNRMIRRACSLLFFLVVMLIMIFCASAIGYIISQEGNPFVSYGNEENNGKSIPKFVPPSPNLHYICNDWVTNSGRQNCQRYCDNAKCCSLPETDGDSCSKEHAEDCATYRSACLALELHTGVVKAGGGASSEQDSNSGGVAGSLSPIVDLPSPPTNLIDICSTTSLSTPEGFNTCSEICRPSRCCNPNLYDCRLREESSKSYCAEYEIPCRNVAETWRGNGHGDVGGDESKSIASQIIAKCNAANLNPPDDCIEACSPGACCYVSSTYPPIEQLFDKYYGADQNPIKTTASCSSNIGFCQQYGSCEHLNQMQDTSGFQDDDCTYELQIDSVCMQEYIAKNGALSCSNVCQPAHCCFSQDQSCSGTQRGDLNCDEYAQCKVLYPEQKNIGELLQLAEHINEVCSDALNSLASRMDFVSAQQTTSNCSETVDYGCSNDSAQNCLAYAACEVLVETPQSALSQSNKGSTSSTTSSTLNKSSDQSIINNVENIITDIDGQSDSPAPHNSVSDQMTPDFSRLTEVCNEKYMMAKDVQDCASLCKPYECCFAGDNCSLSSSTCSRVAPCRNYFAPQDEEVAIEKQCSIDMIEKDPDSCLEICEPYNCCFADKQQCSEHIAADCNLYTPCKILLDNAGSGISSITTGVDFQLESAPEDEISDAKLEELCAPSQLGNNWTACISYCEPYECCFDDSKPCIKSKIQCGDHSICAQFFANPVGQNESTASTTAISTEPPNNDGPSYIQYTAVELAQACNSMQLEKDPSDCKLLCKGSACCFSSYPSSNCFERQKPFCHDHAICDSVFD</sequence>
<comment type="caution">
    <text evidence="3">The sequence shown here is derived from an EMBL/GenBank/DDBJ whole genome shotgun (WGS) entry which is preliminary data.</text>
</comment>